<sequence>MIVVSSSLSRIYLLRHAESGWPENGQKDFDRSLSDAGYAQAEVVMDQAADRNYRPDLVLCSTAVRCRQTAEAVRRTLCAEDIPLRYIDQLYNGALKVYLEILSATDTASSVMLIGHNPTISETLETLVGADQVAAVIAQGYPPCGLAVLERNIDASTTKPDWRVIDFLQA</sequence>
<reference evidence="2 3" key="1">
    <citation type="submission" date="2016-09" db="EMBL/GenBank/DDBJ databases">
        <title>Rhizobium oryziradicis sp. nov., isolated from the root of rice.</title>
        <authorList>
            <person name="Zhao J."/>
            <person name="Zhang X."/>
        </authorList>
    </citation>
    <scope>NUCLEOTIDE SEQUENCE [LARGE SCALE GENOMIC DNA]</scope>
    <source>
        <strain evidence="2 3">N19</strain>
    </source>
</reference>
<comment type="caution">
    <text evidence="2">The sequence shown here is derived from an EMBL/GenBank/DDBJ whole genome shotgun (WGS) entry which is preliminary data.</text>
</comment>
<dbReference type="EMBL" id="MKIM01000028">
    <property type="protein sequence ID" value="OLP43688.1"/>
    <property type="molecule type" value="Genomic_DNA"/>
</dbReference>
<dbReference type="AlphaFoldDB" id="A0A1Q8ZPK2"/>
<dbReference type="Pfam" id="PF00300">
    <property type="entry name" value="His_Phos_1"/>
    <property type="match status" value="1"/>
</dbReference>
<accession>A0A1Q8ZPK2</accession>
<evidence type="ECO:0000313" key="2">
    <source>
        <dbReference type="EMBL" id="OLP43688.1"/>
    </source>
</evidence>
<organism evidence="2 3">
    <name type="scientific">Rhizobium oryziradicis</name>
    <dbReference type="NCBI Taxonomy" id="1867956"/>
    <lineage>
        <taxon>Bacteria</taxon>
        <taxon>Pseudomonadati</taxon>
        <taxon>Pseudomonadota</taxon>
        <taxon>Alphaproteobacteria</taxon>
        <taxon>Hyphomicrobiales</taxon>
        <taxon>Rhizobiaceae</taxon>
        <taxon>Rhizobium/Agrobacterium group</taxon>
        <taxon>Rhizobium</taxon>
    </lineage>
</organism>
<dbReference type="SUPFAM" id="SSF53254">
    <property type="entry name" value="Phosphoglycerate mutase-like"/>
    <property type="match status" value="1"/>
</dbReference>
<name>A0A1Q8ZPK2_9HYPH</name>
<evidence type="ECO:0000256" key="1">
    <source>
        <dbReference type="PIRSR" id="PIRSR613078-2"/>
    </source>
</evidence>
<gene>
    <name evidence="2" type="ORF">BJF95_22890</name>
</gene>
<dbReference type="OrthoDB" id="9810154at2"/>
<dbReference type="PANTHER" id="PTHR47623:SF1">
    <property type="entry name" value="OS09G0287300 PROTEIN"/>
    <property type="match status" value="1"/>
</dbReference>
<dbReference type="PANTHER" id="PTHR47623">
    <property type="entry name" value="OS09G0287300 PROTEIN"/>
    <property type="match status" value="1"/>
</dbReference>
<keyword evidence="3" id="KW-1185">Reference proteome</keyword>
<dbReference type="SMART" id="SM00855">
    <property type="entry name" value="PGAM"/>
    <property type="match status" value="1"/>
</dbReference>
<proteinExistence type="predicted"/>
<dbReference type="Proteomes" id="UP000186894">
    <property type="component" value="Unassembled WGS sequence"/>
</dbReference>
<dbReference type="InterPro" id="IPR013078">
    <property type="entry name" value="His_Pase_superF_clade-1"/>
</dbReference>
<evidence type="ECO:0000313" key="3">
    <source>
        <dbReference type="Proteomes" id="UP000186894"/>
    </source>
</evidence>
<dbReference type="CDD" id="cd07067">
    <property type="entry name" value="HP_PGM_like"/>
    <property type="match status" value="1"/>
</dbReference>
<dbReference type="STRING" id="1867956.BJF95_22890"/>
<dbReference type="Gene3D" id="3.40.50.1240">
    <property type="entry name" value="Phosphoglycerate mutase-like"/>
    <property type="match status" value="1"/>
</dbReference>
<protein>
    <submittedName>
        <fullName evidence="2">Phosphohistidine phosphatase</fullName>
    </submittedName>
</protein>
<dbReference type="InterPro" id="IPR029033">
    <property type="entry name" value="His_PPase_superfam"/>
</dbReference>
<feature type="binding site" evidence="1">
    <location>
        <position position="65"/>
    </location>
    <ligand>
        <name>substrate</name>
    </ligand>
</feature>
<dbReference type="RefSeq" id="WP_075641007.1">
    <property type="nucleotide sequence ID" value="NZ_MKIM01000028.1"/>
</dbReference>